<dbReference type="InterPro" id="IPR001460">
    <property type="entry name" value="PCN-bd_Tpept"/>
</dbReference>
<dbReference type="PANTHER" id="PTHR30627">
    <property type="entry name" value="PEPTIDOGLYCAN D,D-TRANSPEPTIDASE"/>
    <property type="match status" value="1"/>
</dbReference>
<name>A0A2T4ZBJ8_9BACL</name>
<dbReference type="SUPFAM" id="SSF56519">
    <property type="entry name" value="Penicillin binding protein dimerisation domain"/>
    <property type="match status" value="1"/>
</dbReference>
<reference evidence="6 7" key="1">
    <citation type="submission" date="2018-04" db="EMBL/GenBank/DDBJ databases">
        <title>Genomic Encyclopedia of Archaeal and Bacterial Type Strains, Phase II (KMG-II): from individual species to whole genera.</title>
        <authorList>
            <person name="Goeker M."/>
        </authorList>
    </citation>
    <scope>NUCLEOTIDE SEQUENCE [LARGE SCALE GENOMIC DNA]</scope>
    <source>
        <strain evidence="6 7">DSM 45169</strain>
    </source>
</reference>
<dbReference type="GO" id="GO:0005886">
    <property type="term" value="C:plasma membrane"/>
    <property type="evidence" value="ECO:0007669"/>
    <property type="project" value="TreeGrafter"/>
</dbReference>
<dbReference type="NCBIfam" id="TIGR02214">
    <property type="entry name" value="spoVD_pbp"/>
    <property type="match status" value="1"/>
</dbReference>
<comment type="caution">
    <text evidence="6">The sequence shown here is derived from an EMBL/GenBank/DDBJ whole genome shotgun (WGS) entry which is preliminary data.</text>
</comment>
<dbReference type="GO" id="GO:0071555">
    <property type="term" value="P:cell wall organization"/>
    <property type="evidence" value="ECO:0007669"/>
    <property type="project" value="TreeGrafter"/>
</dbReference>
<dbReference type="InterPro" id="IPR012338">
    <property type="entry name" value="Beta-lactam/transpept-like"/>
</dbReference>
<dbReference type="Gene3D" id="3.30.10.20">
    <property type="match status" value="1"/>
</dbReference>
<keyword evidence="4" id="KW-1133">Transmembrane helix</keyword>
<dbReference type="PROSITE" id="PS51178">
    <property type="entry name" value="PASTA"/>
    <property type="match status" value="1"/>
</dbReference>
<dbReference type="InterPro" id="IPR011927">
    <property type="entry name" value="SpoVD_pbp"/>
</dbReference>
<feature type="transmembrane region" description="Helical" evidence="4">
    <location>
        <begin position="12"/>
        <end position="32"/>
    </location>
</feature>
<proteinExistence type="inferred from homology"/>
<protein>
    <submittedName>
        <fullName evidence="6">Stage V sporulation protein D (Sporulation-specific penicillin-binding protein)</fullName>
    </submittedName>
</protein>
<feature type="domain" description="PASTA" evidence="5">
    <location>
        <begin position="579"/>
        <end position="637"/>
    </location>
</feature>
<dbReference type="GO" id="GO:0008658">
    <property type="term" value="F:penicillin binding"/>
    <property type="evidence" value="ECO:0007669"/>
    <property type="project" value="InterPro"/>
</dbReference>
<dbReference type="Proteomes" id="UP000241639">
    <property type="component" value="Unassembled WGS sequence"/>
</dbReference>
<dbReference type="InterPro" id="IPR036138">
    <property type="entry name" value="PBP_dimer_sf"/>
</dbReference>
<organism evidence="6 7">
    <name type="scientific">Desmospora activa DSM 45169</name>
    <dbReference type="NCBI Taxonomy" id="1121389"/>
    <lineage>
        <taxon>Bacteria</taxon>
        <taxon>Bacillati</taxon>
        <taxon>Bacillota</taxon>
        <taxon>Bacilli</taxon>
        <taxon>Bacillales</taxon>
        <taxon>Thermoactinomycetaceae</taxon>
        <taxon>Desmospora</taxon>
    </lineage>
</organism>
<keyword evidence="3 4" id="KW-0472">Membrane</keyword>
<dbReference type="SUPFAM" id="SSF56601">
    <property type="entry name" value="beta-lactamase/transpeptidase-like"/>
    <property type="match status" value="1"/>
</dbReference>
<dbReference type="SUPFAM" id="SSF54184">
    <property type="entry name" value="Penicillin-binding protein 2x (pbp-2x), c-terminal domain"/>
    <property type="match status" value="1"/>
</dbReference>
<keyword evidence="4" id="KW-0812">Transmembrane</keyword>
<dbReference type="RefSeq" id="WP_107726036.1">
    <property type="nucleotide sequence ID" value="NZ_PZZP01000001.1"/>
</dbReference>
<dbReference type="InterPro" id="IPR005543">
    <property type="entry name" value="PASTA_dom"/>
</dbReference>
<evidence type="ECO:0000313" key="7">
    <source>
        <dbReference type="Proteomes" id="UP000241639"/>
    </source>
</evidence>
<dbReference type="AlphaFoldDB" id="A0A2T4ZBJ8"/>
<evidence type="ECO:0000256" key="4">
    <source>
        <dbReference type="SAM" id="Phobius"/>
    </source>
</evidence>
<dbReference type="Gene3D" id="3.90.1310.10">
    <property type="entry name" value="Penicillin-binding protein 2a (Domain 2)"/>
    <property type="match status" value="1"/>
</dbReference>
<dbReference type="PANTHER" id="PTHR30627:SF1">
    <property type="entry name" value="PEPTIDOGLYCAN D,D-TRANSPEPTIDASE FTSI"/>
    <property type="match status" value="1"/>
</dbReference>
<dbReference type="InterPro" id="IPR050515">
    <property type="entry name" value="Beta-lactam/transpept"/>
</dbReference>
<evidence type="ECO:0000256" key="1">
    <source>
        <dbReference type="ARBA" id="ARBA00004370"/>
    </source>
</evidence>
<dbReference type="EMBL" id="PZZP01000001">
    <property type="protein sequence ID" value="PTM59226.1"/>
    <property type="molecule type" value="Genomic_DNA"/>
</dbReference>
<accession>A0A2T4ZBJ8</accession>
<dbReference type="Pfam" id="PF03793">
    <property type="entry name" value="PASTA"/>
    <property type="match status" value="1"/>
</dbReference>
<dbReference type="Pfam" id="PF03717">
    <property type="entry name" value="PBP_dimer"/>
    <property type="match status" value="1"/>
</dbReference>
<dbReference type="InterPro" id="IPR005311">
    <property type="entry name" value="PBP_dimer"/>
</dbReference>
<evidence type="ECO:0000259" key="5">
    <source>
        <dbReference type="PROSITE" id="PS51178"/>
    </source>
</evidence>
<keyword evidence="7" id="KW-1185">Reference proteome</keyword>
<evidence type="ECO:0000313" key="6">
    <source>
        <dbReference type="EMBL" id="PTM59226.1"/>
    </source>
</evidence>
<evidence type="ECO:0000256" key="2">
    <source>
        <dbReference type="ARBA" id="ARBA00007171"/>
    </source>
</evidence>
<sequence length="643" mass="70653">MRSSSHLVRKRLFIALLVGVVLFGGLLFRLGYVQLVQGKWLSSQAEDLWNRDIPFEGKRGRILDRDGEALAYNVSAPSVLAIPAQIKDPAETARQLARILLAPEKKIYEQITKRQLIARITPEGRKISEERAQAIQGLRLPGIVVAEDNKRHYPMGNMAAHLLGFAGIDNQGLAGLELVYDQQLKGSRGHVSFSANAKGERLPGSKEQFTPPQDGLDLQLTLDREVQAVIEREMDQAMVQHQPERILAIAMNPKTGEILGMGSRPTYRPDQYQDADPEVYNRNLPIWRTYEPGSTFKIITLAAALEEQKVNLNEGFHDPGYVKVAGARLRCWKHGGHGSQTYLEVVENSCNPGFVNLGQRLGEEKLFSYIKKFGFGEKTGIDLNGEAKGILFTPEQAGPVEVATTAFGQGVSVTPIQQVTAVAAAVNGGKLMTPHLQKAWVDPETGETIEETKPEVKRQVISEEASKEVRRSLESVVAKGTGRKAFIDGYRVGGKTGTAQKVGPDGRYLQNNHIVSFIGFAPADDPELVVYVAVDNPKGVQFGGVVAAPIVRGILYDSLRHLGVEKRDDQIPQEKTPLTTKIVDVPDLIGERIADIRNSLHDMPLEVRGEGSVVINQVPKPGDRVKEGTSIRLYLGDKITKAE</sequence>
<dbReference type="SMART" id="SM00740">
    <property type="entry name" value="PASTA"/>
    <property type="match status" value="1"/>
</dbReference>
<dbReference type="Gene3D" id="3.30.450.330">
    <property type="match status" value="1"/>
</dbReference>
<comment type="subcellular location">
    <subcellularLocation>
        <location evidence="1">Membrane</location>
    </subcellularLocation>
</comment>
<evidence type="ECO:0000256" key="3">
    <source>
        <dbReference type="ARBA" id="ARBA00023136"/>
    </source>
</evidence>
<comment type="similarity">
    <text evidence="2">Belongs to the transpeptidase family.</text>
</comment>
<dbReference type="OrthoDB" id="9804124at2"/>
<gene>
    <name evidence="6" type="ORF">C8J48_1830</name>
</gene>
<dbReference type="Pfam" id="PF00905">
    <property type="entry name" value="Transpeptidase"/>
    <property type="match status" value="1"/>
</dbReference>
<dbReference type="Gene3D" id="3.40.710.10">
    <property type="entry name" value="DD-peptidase/beta-lactamase superfamily"/>
    <property type="match status" value="1"/>
</dbReference>